<sequence length="2110" mass="226615">MTTSHPDRTPRGRNPLEEGAVWRGSSFPLAGGRRLLPRLALGAALLLAIETAVLAGGNGQAVALSGPARQAAPTDKSDAKVTEAADIASAKVAAKLAGHRVEALSERTETSTTWVNADGSLTTDLFAGPVRFEDDEGQWREVDVSLTERKDGNLTARAHPAGLMLAGEAGTPARSLEEAEKAPARDLLRLGSGDERLTLRWKGGLPEPVIEGEDDTIARYPEVLPGADLLVEATRTGFEQYVQLTERPEVKEYSYTLPLKSAGLNIEPQKDGSILFTDPETGQERAVMPAPVMWDATVDPVSGDHAKVVPVDMEVRGEGEEVELVLTPDIDFLTDPDTLYPVTVDPSTGNLGNVFDTLVKQGDTTDWSTNTELHIGNPGTTNPDGTERWSRSFITWDTSPIRDALISTAQLRLYNTHSGNTDCAPAQWTVWETGAASTATRWTNQPQWIQQYASSTQTAGRANCGGPAWITANVTDLVQVWASAKATRGHMGLRAPSSSTSQWKQVRSANAASNPPRLTVTYNYRPRTGTQQEAGPPYFSYSGEYVVNTTTPTLRDTFIDADGDKVNGTFEIRDAVTDAQVGTHLVSPWVNSGTPAEVKVPANLLTHGKRYKFRTSPYDGTHYNLGWSAWKFFTVDTQAPNAPPTITSTDYPTGQWVGGKGQAGVFRVTPPTGTDHHWLEWSLDGVSWTKHQTNGTSGAKNITITPDRDGTHTLQVRAVDKADNKSDATEYTFHAGPGGFTQPAEGERTARRLALIADADAAAYNNVTFSWRRSEADPWQPIPPAHITTGDKPLQAWPVPMAGGRNARLIWDATTTVDPDGSIQIKADFTGPNNATGSTEPLTVVVDRNASGAAVESVGPGIVNLLTGDYTISEEDLSHWDLTVTRTASSRTPDKGGKQEGQVAIFGPEWVAGTVAELTDSEYSHIRKISATAVAVVDTEGDEIHFTANAAKNGWIPEPGAEDLTLTGSVTASFTLSDTEGMVTEFTKPDTTAETWLVSSTLMDGLANTTTTIVSETVTVNGTKVARPRRVIAPTSAVNAATCTATPSTKGCRALEFVYANSTTATADAFGDYTGRVKEIRLWSTEPGAANATARTVQTYRYDNEGRLRETWDPLITPALKTSYAYDGAGRVTRVTPPGELPWTLTYGRAGNTATAGEGMLLKATRPALKQGTTDEVQGEAVTSVVYDVPLTGSKAPYAMGTTHVAAWGQSDAPTDATAVFPADAVPTSHTGADLAAADYRRATLTYLGVSARPVNVAQPGGHLTTTEYDRFGNTVRELTAANRALALGGTAEERAALDRLGIGALPTAERAELLSTRNLHDDKGIRLLEEFGPLRRADLTANLTQGTTTLVPAGTSVSARTWTVNEYDQGRPTNGTATVKDQITKVTTGAWVREHPGVHAETRVSQTVYDWVKGMPVQTIKDPGGLAVTTRTEYDDQGRVTKEIRPGGNGSDALTRVTTYWSATGTGTCAGRPEWADLLCSTGPGGPITGGGSHPTQLPTTVTEYNWWGATAKITESANNVTRTTTTTHDGAGRPVTVSTTGGLGTAVPATTTEYDPATGQALRTVSPTGGTITKAYDKLGRLISYTDADGGTTRTHYDLLDRPVRVTDSVPSTVTHTYDHTIDPRGLATSTTDSVAGTFRATYDPDGKPRTEKLPGGYTVRETTNPDGSILEREYTRDSDGSVLYSDTVTENIHGQVVTHAGWSAQHYRYDKLGRLTEVEDTTETICTRRTYTFDQRTNRTSLRTATGLPGDACPTSAGTTTSYTYDTADRLTTSGHVYDALGRTTTVPGHGTIAYHANDLIHRQTADGKRQTWTLDADHRFRTWTVETQSGSTWTQTASKRNHYSGDGDNPSWIVENTTTGEMTRNVDSASGDLAATTAASGDTVLQVTNIHGDVALQLPLTAGQTPVVLDHDEYGNPRTGQEPTRYGWLGAKQRSAETPTGLTLMGVRLYNPHTGRFLSIDPVYGGGDNHYGYPGDPINQYDLDGQFWNKAKKKWKTFRTKSWRKWTRRAIRGTAWLAAGLGTAALCVGTVVGCVAAGVVLGATAGSVDYQARFLFQKKRRPKVSDHRKNIALGSFTTATGTLGRLPSAYRGVRSFFARGSGRHRR</sequence>
<accession>A0A7W3XWM9</accession>
<dbReference type="InterPro" id="IPR022385">
    <property type="entry name" value="Rhs_assc_core"/>
</dbReference>
<dbReference type="InterPro" id="IPR031325">
    <property type="entry name" value="RHS_repeat"/>
</dbReference>
<dbReference type="InterPro" id="IPR050708">
    <property type="entry name" value="T6SS_VgrG/RHS"/>
</dbReference>
<evidence type="ECO:0000313" key="4">
    <source>
        <dbReference type="Proteomes" id="UP000530234"/>
    </source>
</evidence>
<comment type="caution">
    <text evidence="3">The sequence shown here is derived from an EMBL/GenBank/DDBJ whole genome shotgun (WGS) entry which is preliminary data.</text>
</comment>
<dbReference type="PANTHER" id="PTHR32305:SF15">
    <property type="entry name" value="PROTEIN RHSA-RELATED"/>
    <property type="match status" value="1"/>
</dbReference>
<dbReference type="NCBIfam" id="TIGR01643">
    <property type="entry name" value="YD_repeat_2x"/>
    <property type="match status" value="1"/>
</dbReference>
<dbReference type="Proteomes" id="UP000530234">
    <property type="component" value="Unassembled WGS sequence"/>
</dbReference>
<evidence type="ECO:0000256" key="1">
    <source>
        <dbReference type="SAM" id="MobiDB-lite"/>
    </source>
</evidence>
<evidence type="ECO:0000313" key="3">
    <source>
        <dbReference type="EMBL" id="MBB0230003.1"/>
    </source>
</evidence>
<evidence type="ECO:0000256" key="2">
    <source>
        <dbReference type="SAM" id="Phobius"/>
    </source>
</evidence>
<dbReference type="Gene3D" id="2.180.10.10">
    <property type="entry name" value="RHS repeat-associated core"/>
    <property type="match status" value="2"/>
</dbReference>
<organism evidence="3 4">
    <name type="scientific">Streptomyces calidiresistens</name>
    <dbReference type="NCBI Taxonomy" id="1485586"/>
    <lineage>
        <taxon>Bacteria</taxon>
        <taxon>Bacillati</taxon>
        <taxon>Actinomycetota</taxon>
        <taxon>Actinomycetes</taxon>
        <taxon>Kitasatosporales</taxon>
        <taxon>Streptomycetaceae</taxon>
        <taxon>Streptomyces</taxon>
    </lineage>
</organism>
<keyword evidence="2" id="KW-0812">Transmembrane</keyword>
<feature type="transmembrane region" description="Helical" evidence="2">
    <location>
        <begin position="2019"/>
        <end position="2047"/>
    </location>
</feature>
<gene>
    <name evidence="3" type="ORF">FOE67_10850</name>
</gene>
<reference evidence="4" key="1">
    <citation type="submission" date="2019-10" db="EMBL/GenBank/DDBJ databases">
        <title>Streptomyces sp. nov., a novel actinobacterium isolated from alkaline environment.</title>
        <authorList>
            <person name="Golinska P."/>
        </authorList>
    </citation>
    <scope>NUCLEOTIDE SEQUENCE [LARGE SCALE GENOMIC DNA]</scope>
    <source>
        <strain evidence="4">DSM 42108</strain>
    </source>
</reference>
<dbReference type="Pfam" id="PF05593">
    <property type="entry name" value="RHS_repeat"/>
    <property type="match status" value="1"/>
</dbReference>
<feature type="region of interest" description="Disordered" evidence="1">
    <location>
        <begin position="1525"/>
        <end position="1545"/>
    </location>
</feature>
<dbReference type="EMBL" id="VKHS01000202">
    <property type="protein sequence ID" value="MBB0230003.1"/>
    <property type="molecule type" value="Genomic_DNA"/>
</dbReference>
<protein>
    <submittedName>
        <fullName evidence="3">DNRLRE domain-containing protein</fullName>
    </submittedName>
</protein>
<name>A0A7W3XWM9_9ACTN</name>
<dbReference type="InterPro" id="IPR006530">
    <property type="entry name" value="YD"/>
</dbReference>
<keyword evidence="4" id="KW-1185">Reference proteome</keyword>
<keyword evidence="2" id="KW-1133">Transmembrane helix</keyword>
<keyword evidence="2" id="KW-0472">Membrane</keyword>
<dbReference type="NCBIfam" id="NF033679">
    <property type="entry name" value="DNRLRE_dom"/>
    <property type="match status" value="1"/>
</dbReference>
<dbReference type="PANTHER" id="PTHR32305">
    <property type="match status" value="1"/>
</dbReference>
<dbReference type="NCBIfam" id="TIGR03696">
    <property type="entry name" value="Rhs_assc_core"/>
    <property type="match status" value="1"/>
</dbReference>
<proteinExistence type="predicted"/>